<accession>A0ABR9TAY4</accession>
<gene>
    <name evidence="1" type="ORF">C4F40_17300</name>
</gene>
<organism evidence="1 2">
    <name type="scientific">Sphingobacterium pedocola</name>
    <dbReference type="NCBI Taxonomy" id="2082722"/>
    <lineage>
        <taxon>Bacteria</taxon>
        <taxon>Pseudomonadati</taxon>
        <taxon>Bacteroidota</taxon>
        <taxon>Sphingobacteriia</taxon>
        <taxon>Sphingobacteriales</taxon>
        <taxon>Sphingobacteriaceae</taxon>
        <taxon>Sphingobacterium</taxon>
    </lineage>
</organism>
<keyword evidence="2" id="KW-1185">Reference proteome</keyword>
<dbReference type="EMBL" id="PSKQ01000024">
    <property type="protein sequence ID" value="MBE8722486.1"/>
    <property type="molecule type" value="Genomic_DNA"/>
</dbReference>
<dbReference type="Proteomes" id="UP000618319">
    <property type="component" value="Unassembled WGS sequence"/>
</dbReference>
<name>A0ABR9TAY4_9SPHI</name>
<dbReference type="RefSeq" id="WP_196938892.1">
    <property type="nucleotide sequence ID" value="NZ_MU158689.1"/>
</dbReference>
<reference evidence="1 2" key="1">
    <citation type="submission" date="2018-02" db="EMBL/GenBank/DDBJ databases">
        <title>Sphingobacterium KA21.</title>
        <authorList>
            <person name="Vasarhelyi B.M."/>
            <person name="Deshmukh S."/>
            <person name="Balint B."/>
            <person name="Kukolya J."/>
        </authorList>
    </citation>
    <scope>NUCLEOTIDE SEQUENCE [LARGE SCALE GENOMIC DNA]</scope>
    <source>
        <strain evidence="1 2">Ka21</strain>
    </source>
</reference>
<protein>
    <submittedName>
        <fullName evidence="1">Uncharacterized protein</fullName>
    </submittedName>
</protein>
<proteinExistence type="predicted"/>
<evidence type="ECO:0000313" key="2">
    <source>
        <dbReference type="Proteomes" id="UP000618319"/>
    </source>
</evidence>
<comment type="caution">
    <text evidence="1">The sequence shown here is derived from an EMBL/GenBank/DDBJ whole genome shotgun (WGS) entry which is preliminary data.</text>
</comment>
<sequence>MAKSKDNVVMQGASGKVGRNLVFRQKGDQTIIAKRPRAAAVDRPVSEKQLRVQNRFLDASLYAKKAIKDEELKAAYAAKANINQSAYNVAFKDYFTAPQVRRLNDINYKGAVGDELNFLIKDIMKVTEINIEILDQSEVLIESGLAVPLDADNVEWSYTATVANADYENVIYRITMLDTPKNITTVIKAYGEDMEP</sequence>
<evidence type="ECO:0000313" key="1">
    <source>
        <dbReference type="EMBL" id="MBE8722486.1"/>
    </source>
</evidence>